<dbReference type="Proteomes" id="UP000252255">
    <property type="component" value="Unassembled WGS sequence"/>
</dbReference>
<name>A0A367WS72_9PROT</name>
<evidence type="ECO:0000313" key="2">
    <source>
        <dbReference type="EMBL" id="RCK44316.1"/>
    </source>
</evidence>
<protein>
    <submittedName>
        <fullName evidence="2">Uncharacterized protein</fullName>
    </submittedName>
</protein>
<dbReference type="OrthoDB" id="7341371at2"/>
<reference evidence="2 3" key="1">
    <citation type="submission" date="2014-07" db="EMBL/GenBank/DDBJ databases">
        <title>Draft genome sequence of Thalassospira profundimaris PR54-5.</title>
        <authorList>
            <person name="Lai Q."/>
            <person name="Shao Z."/>
        </authorList>
    </citation>
    <scope>NUCLEOTIDE SEQUENCE [LARGE SCALE GENOMIC DNA]</scope>
    <source>
        <strain evidence="2 3">PR54-5</strain>
    </source>
</reference>
<evidence type="ECO:0000313" key="3">
    <source>
        <dbReference type="Proteomes" id="UP000252255"/>
    </source>
</evidence>
<gene>
    <name evidence="2" type="ORF">TH30_15855</name>
</gene>
<feature type="chain" id="PRO_5016670913" evidence="1">
    <location>
        <begin position="27"/>
        <end position="214"/>
    </location>
</feature>
<sequence>MIRPLTKAFAALCFCLFLVAPHPADAQNKQSFENFTSNLRIMHLSTLTFCDENRNIMSAKALAGATRENDVFEMACASALDGRYIGNSNWKFVHRAQERTESTSNMLAMMKGFNLDGKLFFMVVGHRKIKQFIGQPNEHAFYVPVASILQESGSRMNVVFDFVDTQAMDWNTPSPQEPDFSIASKELGIDLNTVWRAMIKTQFAEGVLLIPATR</sequence>
<proteinExistence type="predicted"/>
<keyword evidence="1" id="KW-0732">Signal</keyword>
<dbReference type="AlphaFoldDB" id="A0A367WS72"/>
<organism evidence="2 3">
    <name type="scientific">Thalassospira profundimaris</name>
    <dbReference type="NCBI Taxonomy" id="502049"/>
    <lineage>
        <taxon>Bacteria</taxon>
        <taxon>Pseudomonadati</taxon>
        <taxon>Pseudomonadota</taxon>
        <taxon>Alphaproteobacteria</taxon>
        <taxon>Rhodospirillales</taxon>
        <taxon>Thalassospiraceae</taxon>
        <taxon>Thalassospira</taxon>
    </lineage>
</organism>
<comment type="caution">
    <text evidence="2">The sequence shown here is derived from an EMBL/GenBank/DDBJ whole genome shotgun (WGS) entry which is preliminary data.</text>
</comment>
<dbReference type="RefSeq" id="WP_147252018.1">
    <property type="nucleotide sequence ID" value="NZ_JPWI01000010.1"/>
</dbReference>
<feature type="signal peptide" evidence="1">
    <location>
        <begin position="1"/>
        <end position="26"/>
    </location>
</feature>
<dbReference type="EMBL" id="JPWI01000010">
    <property type="protein sequence ID" value="RCK44316.1"/>
    <property type="molecule type" value="Genomic_DNA"/>
</dbReference>
<evidence type="ECO:0000256" key="1">
    <source>
        <dbReference type="SAM" id="SignalP"/>
    </source>
</evidence>
<accession>A0A367WS72</accession>